<dbReference type="InterPro" id="IPR027443">
    <property type="entry name" value="IPNS-like_sf"/>
</dbReference>
<protein>
    <submittedName>
        <fullName evidence="1">Uncharacterized protein</fullName>
    </submittedName>
</protein>
<evidence type="ECO:0000313" key="1">
    <source>
        <dbReference type="EMBL" id="MBB5894139.1"/>
    </source>
</evidence>
<reference evidence="1 2" key="1">
    <citation type="submission" date="2020-08" db="EMBL/GenBank/DDBJ databases">
        <title>Sequencing the genomes of 1000 actinobacteria strains.</title>
        <authorList>
            <person name="Klenk H.-P."/>
        </authorList>
    </citation>
    <scope>NUCLEOTIDE SEQUENCE [LARGE SCALE GENOMIC DNA]</scope>
    <source>
        <strain evidence="1 2">DSM 43851</strain>
    </source>
</reference>
<dbReference type="Pfam" id="PF07350">
    <property type="entry name" value="Gig2-like"/>
    <property type="match status" value="1"/>
</dbReference>
<keyword evidence="2" id="KW-1185">Reference proteome</keyword>
<proteinExistence type="predicted"/>
<gene>
    <name evidence="1" type="ORF">BJ998_005335</name>
</gene>
<organism evidence="1 2">
    <name type="scientific">Kutzneria kofuensis</name>
    <dbReference type="NCBI Taxonomy" id="103725"/>
    <lineage>
        <taxon>Bacteria</taxon>
        <taxon>Bacillati</taxon>
        <taxon>Actinomycetota</taxon>
        <taxon>Actinomycetes</taxon>
        <taxon>Pseudonocardiales</taxon>
        <taxon>Pseudonocardiaceae</taxon>
        <taxon>Kutzneria</taxon>
    </lineage>
</organism>
<dbReference type="SUPFAM" id="SSF51197">
    <property type="entry name" value="Clavaminate synthase-like"/>
    <property type="match status" value="1"/>
</dbReference>
<dbReference type="Gene3D" id="2.60.120.330">
    <property type="entry name" value="B-lactam Antibiotic, Isopenicillin N Synthase, Chain"/>
    <property type="match status" value="1"/>
</dbReference>
<dbReference type="InterPro" id="IPR010856">
    <property type="entry name" value="Gig2-like"/>
</dbReference>
<dbReference type="AlphaFoldDB" id="A0A7W9KLP6"/>
<comment type="caution">
    <text evidence="1">The sequence shown here is derived from an EMBL/GenBank/DDBJ whole genome shotgun (WGS) entry which is preliminary data.</text>
</comment>
<evidence type="ECO:0000313" key="2">
    <source>
        <dbReference type="Proteomes" id="UP000585638"/>
    </source>
</evidence>
<name>A0A7W9KLP6_9PSEU</name>
<sequence>MYIPAAPLCAKNARFAADCGRHFLAGTSPGDFAAENYEAHWPDRATLADLTSTGRAQLGL</sequence>
<dbReference type="EMBL" id="JACHIR010000001">
    <property type="protein sequence ID" value="MBB5894139.1"/>
    <property type="molecule type" value="Genomic_DNA"/>
</dbReference>
<accession>A0A7W9KLP6</accession>
<dbReference type="Proteomes" id="UP000585638">
    <property type="component" value="Unassembled WGS sequence"/>
</dbReference>